<dbReference type="CDD" id="cd05658">
    <property type="entry name" value="M18_DAP"/>
    <property type="match status" value="1"/>
</dbReference>
<evidence type="ECO:0000256" key="8">
    <source>
        <dbReference type="ARBA" id="ARBA00023049"/>
    </source>
</evidence>
<dbReference type="NCBIfam" id="NF002759">
    <property type="entry name" value="PRK02813.1"/>
    <property type="match status" value="1"/>
</dbReference>
<dbReference type="OrthoDB" id="9880441at2759"/>
<comment type="cofactor">
    <cofactor evidence="1">
        <name>Zn(2+)</name>
        <dbReference type="ChEBI" id="CHEBI:29105"/>
    </cofactor>
</comment>
<dbReference type="InterPro" id="IPR001948">
    <property type="entry name" value="Peptidase_M18"/>
</dbReference>
<organism evidence="10 11">
    <name type="scientific">Periconia digitata</name>
    <dbReference type="NCBI Taxonomy" id="1303443"/>
    <lineage>
        <taxon>Eukaryota</taxon>
        <taxon>Fungi</taxon>
        <taxon>Dikarya</taxon>
        <taxon>Ascomycota</taxon>
        <taxon>Pezizomycotina</taxon>
        <taxon>Dothideomycetes</taxon>
        <taxon>Pleosporomycetidae</taxon>
        <taxon>Pleosporales</taxon>
        <taxon>Massarineae</taxon>
        <taxon>Periconiaceae</taxon>
        <taxon>Periconia</taxon>
    </lineage>
</organism>
<evidence type="ECO:0008006" key="12">
    <source>
        <dbReference type="Google" id="ProtNLM"/>
    </source>
</evidence>
<keyword evidence="8" id="KW-0482">Metalloprotease</keyword>
<evidence type="ECO:0000313" key="10">
    <source>
        <dbReference type="EMBL" id="CAI6306367.1"/>
    </source>
</evidence>
<dbReference type="Gene3D" id="2.30.250.10">
    <property type="entry name" value="Aminopeptidase i, Domain 2"/>
    <property type="match status" value="1"/>
</dbReference>
<dbReference type="Pfam" id="PF02127">
    <property type="entry name" value="Peptidase_M18"/>
    <property type="match status" value="1"/>
</dbReference>
<evidence type="ECO:0000256" key="2">
    <source>
        <dbReference type="ARBA" id="ARBA00008290"/>
    </source>
</evidence>
<dbReference type="SUPFAM" id="SSF101821">
    <property type="entry name" value="Aminopeptidase/glucanase lid domain"/>
    <property type="match status" value="1"/>
</dbReference>
<dbReference type="Gene3D" id="3.40.630.10">
    <property type="entry name" value="Zn peptidases"/>
    <property type="match status" value="1"/>
</dbReference>
<dbReference type="GO" id="GO:0008270">
    <property type="term" value="F:zinc ion binding"/>
    <property type="evidence" value="ECO:0007669"/>
    <property type="project" value="InterPro"/>
</dbReference>
<dbReference type="EMBL" id="CAOQHR010000002">
    <property type="protein sequence ID" value="CAI6306367.1"/>
    <property type="molecule type" value="Genomic_DNA"/>
</dbReference>
<evidence type="ECO:0000313" key="11">
    <source>
        <dbReference type="Proteomes" id="UP001152607"/>
    </source>
</evidence>
<comment type="caution">
    <text evidence="10">The sequence shown here is derived from an EMBL/GenBank/DDBJ whole genome shotgun (WGS) entry which is preliminary data.</text>
</comment>
<keyword evidence="5" id="KW-0479">Metal-binding</keyword>
<feature type="compositionally biased region" description="Polar residues" evidence="9">
    <location>
        <begin position="52"/>
        <end position="70"/>
    </location>
</feature>
<protein>
    <recommendedName>
        <fullName evidence="12">Aspartyl aminopeptidase</fullName>
    </recommendedName>
</protein>
<feature type="region of interest" description="Disordered" evidence="9">
    <location>
        <begin position="1"/>
        <end position="31"/>
    </location>
</feature>
<keyword evidence="3" id="KW-0031">Aminopeptidase</keyword>
<dbReference type="PANTHER" id="PTHR28570:SF4">
    <property type="entry name" value="VACUOLAR AMINOPEPTIDASE 1"/>
    <property type="match status" value="1"/>
</dbReference>
<evidence type="ECO:0000256" key="5">
    <source>
        <dbReference type="ARBA" id="ARBA00022723"/>
    </source>
</evidence>
<keyword evidence="6" id="KW-0378">Hydrolase</keyword>
<evidence type="ECO:0000256" key="1">
    <source>
        <dbReference type="ARBA" id="ARBA00001947"/>
    </source>
</evidence>
<dbReference type="GO" id="GO:0000324">
    <property type="term" value="C:fungal-type vacuole"/>
    <property type="evidence" value="ECO:0007669"/>
    <property type="project" value="TreeGrafter"/>
</dbReference>
<keyword evidence="7" id="KW-0862">Zinc</keyword>
<comment type="similarity">
    <text evidence="2">Belongs to the peptidase M18 family.</text>
</comment>
<feature type="compositionally biased region" description="Polar residues" evidence="9">
    <location>
        <begin position="1"/>
        <end position="16"/>
    </location>
</feature>
<evidence type="ECO:0000256" key="7">
    <source>
        <dbReference type="ARBA" id="ARBA00022833"/>
    </source>
</evidence>
<evidence type="ECO:0000256" key="6">
    <source>
        <dbReference type="ARBA" id="ARBA00022801"/>
    </source>
</evidence>
<name>A0A9W4U530_9PLEO</name>
<reference evidence="10" key="1">
    <citation type="submission" date="2023-01" db="EMBL/GenBank/DDBJ databases">
        <authorList>
            <person name="Van Ghelder C."/>
            <person name="Rancurel C."/>
        </authorList>
    </citation>
    <scope>NUCLEOTIDE SEQUENCE</scope>
    <source>
        <strain evidence="10">CNCM I-4278</strain>
    </source>
</reference>
<keyword evidence="11" id="KW-1185">Reference proteome</keyword>
<dbReference type="GO" id="GO:0070006">
    <property type="term" value="F:metalloaminopeptidase activity"/>
    <property type="evidence" value="ECO:0007669"/>
    <property type="project" value="TreeGrafter"/>
</dbReference>
<feature type="region of interest" description="Disordered" evidence="9">
    <location>
        <begin position="52"/>
        <end position="81"/>
    </location>
</feature>
<dbReference type="AlphaFoldDB" id="A0A9W4U530"/>
<sequence>MTKNHPTLRKSVSTADLYSDPSPPPRHPTLSRAFTTVHRSRVNPFLQARANLSQSSTRVSSTDVRASNRSYARPTEESIQENHRHSIAAPYSSNLIDLNDDFDSVKEYQNPPPVPPKIPEIPAFEPKEAIREKERPEKYTKPFTDFMTANPTVFHAVDTVARDLEKNGYKKVSERDSWNLKQGGKYYVERNGSSLIAFSIGDEYEAGNGAAIVAGHIDALTARLKPIPTLRSKAGYVQLGVAPYAGGLNNTWWDRDLGIGGRVLVKEANGKIVTKLVKLDYPVARVPTLAPHFGAASVGPFNKETQMVPIVGIDNSDLGGASQSDEGEFKAGIVGGEKTFAATQPERLVKAISEELNIEDYSSIVNWELELFDIQPAQLGGLGKEFIFAGRIDDKLCSWAAIQALLNTSTAQSSQVKVVALFDDEEVGSLLRQGARGNFLPSVVERIVDEFADKGVRSLVSRTYANSFLVSSDVIHAVNPNFLNAYLENHSPRLNIGPAVSADPNGHMTTDSVSTAIFHRCVARDVGVRSQDPKLQVFQIRNDSRSGGTVGPMLSSATGIRAIDCGIPQLSMHSIRATTGSLDPGLGVFAFQSFLENFESVDLEFKV</sequence>
<dbReference type="FunFam" id="2.30.250.10:FF:000001">
    <property type="entry name" value="Aspartyl aminopeptidase 1"/>
    <property type="match status" value="1"/>
</dbReference>
<dbReference type="SUPFAM" id="SSF53187">
    <property type="entry name" value="Zn-dependent exopeptidases"/>
    <property type="match status" value="1"/>
</dbReference>
<dbReference type="GO" id="GO:0006508">
    <property type="term" value="P:proteolysis"/>
    <property type="evidence" value="ECO:0007669"/>
    <property type="project" value="UniProtKB-KW"/>
</dbReference>
<dbReference type="Proteomes" id="UP001152607">
    <property type="component" value="Unassembled WGS sequence"/>
</dbReference>
<dbReference type="PANTHER" id="PTHR28570">
    <property type="entry name" value="ASPARTYL AMINOPEPTIDASE"/>
    <property type="match status" value="1"/>
</dbReference>
<proteinExistence type="inferred from homology"/>
<evidence type="ECO:0000256" key="3">
    <source>
        <dbReference type="ARBA" id="ARBA00022438"/>
    </source>
</evidence>
<keyword evidence="4" id="KW-0645">Protease</keyword>
<evidence type="ECO:0000256" key="9">
    <source>
        <dbReference type="SAM" id="MobiDB-lite"/>
    </source>
</evidence>
<dbReference type="InterPro" id="IPR023358">
    <property type="entry name" value="Peptidase_M18_dom2"/>
</dbReference>
<accession>A0A9W4U530</accession>
<dbReference type="PRINTS" id="PR00932">
    <property type="entry name" value="AMINO1PTASE"/>
</dbReference>
<evidence type="ECO:0000256" key="4">
    <source>
        <dbReference type="ARBA" id="ARBA00022670"/>
    </source>
</evidence>
<gene>
    <name evidence="10" type="ORF">PDIGIT_LOCUS3040</name>
</gene>